<reference evidence="1" key="1">
    <citation type="submission" date="2023-04" db="EMBL/GenBank/DDBJ databases">
        <title>A chromosome-level genome assembly of the parasitoid wasp Eretmocerus hayati.</title>
        <authorList>
            <person name="Zhong Y."/>
            <person name="Liu S."/>
            <person name="Liu Y."/>
        </authorList>
    </citation>
    <scope>NUCLEOTIDE SEQUENCE</scope>
    <source>
        <strain evidence="1">ZJU_SS_LIU_2023</strain>
    </source>
</reference>
<keyword evidence="2" id="KW-1185">Reference proteome</keyword>
<gene>
    <name evidence="1" type="ORF">QAD02_000354</name>
</gene>
<organism evidence="1 2">
    <name type="scientific">Eretmocerus hayati</name>
    <dbReference type="NCBI Taxonomy" id="131215"/>
    <lineage>
        <taxon>Eukaryota</taxon>
        <taxon>Metazoa</taxon>
        <taxon>Ecdysozoa</taxon>
        <taxon>Arthropoda</taxon>
        <taxon>Hexapoda</taxon>
        <taxon>Insecta</taxon>
        <taxon>Pterygota</taxon>
        <taxon>Neoptera</taxon>
        <taxon>Endopterygota</taxon>
        <taxon>Hymenoptera</taxon>
        <taxon>Apocrita</taxon>
        <taxon>Proctotrupomorpha</taxon>
        <taxon>Chalcidoidea</taxon>
        <taxon>Aphelinidae</taxon>
        <taxon>Aphelininae</taxon>
        <taxon>Eretmocerus</taxon>
    </lineage>
</organism>
<comment type="caution">
    <text evidence="1">The sequence shown here is derived from an EMBL/GenBank/DDBJ whole genome shotgun (WGS) entry which is preliminary data.</text>
</comment>
<name>A0ACC2ND67_9HYME</name>
<accession>A0ACC2ND67</accession>
<evidence type="ECO:0000313" key="2">
    <source>
        <dbReference type="Proteomes" id="UP001239111"/>
    </source>
</evidence>
<dbReference type="Proteomes" id="UP001239111">
    <property type="component" value="Chromosome 3"/>
</dbReference>
<protein>
    <submittedName>
        <fullName evidence="1">Uncharacterized protein</fullName>
    </submittedName>
</protein>
<evidence type="ECO:0000313" key="1">
    <source>
        <dbReference type="EMBL" id="KAJ8669095.1"/>
    </source>
</evidence>
<dbReference type="EMBL" id="CM056743">
    <property type="protein sequence ID" value="KAJ8669095.1"/>
    <property type="molecule type" value="Genomic_DNA"/>
</dbReference>
<sequence length="132" mass="15627">MQLSILRFALKKSGNPQSFMDHDSTPHLEKFNLLTITSVHKYHNYLEIYKLLNGYVRNNELFSKFEFRSVPHSIRTIRPILNEHSKSALIGLAPSNRLKTTRDQLGDDEREVKDISKFKKFARSEFQVYLWR</sequence>
<proteinExistence type="predicted"/>